<gene>
    <name evidence="1" type="ORF">C4D60_Mb03t06440</name>
</gene>
<dbReference type="EMBL" id="PYDT01000006">
    <property type="protein sequence ID" value="THU57717.1"/>
    <property type="molecule type" value="Genomic_DNA"/>
</dbReference>
<organism evidence="1 2">
    <name type="scientific">Musa balbisiana</name>
    <name type="common">Banana</name>
    <dbReference type="NCBI Taxonomy" id="52838"/>
    <lineage>
        <taxon>Eukaryota</taxon>
        <taxon>Viridiplantae</taxon>
        <taxon>Streptophyta</taxon>
        <taxon>Embryophyta</taxon>
        <taxon>Tracheophyta</taxon>
        <taxon>Spermatophyta</taxon>
        <taxon>Magnoliopsida</taxon>
        <taxon>Liliopsida</taxon>
        <taxon>Zingiberales</taxon>
        <taxon>Musaceae</taxon>
        <taxon>Musa</taxon>
    </lineage>
</organism>
<accession>A0A4S8J7Y8</accession>
<keyword evidence="2" id="KW-1185">Reference proteome</keyword>
<protein>
    <submittedName>
        <fullName evidence="1">Uncharacterized protein</fullName>
    </submittedName>
</protein>
<name>A0A4S8J7Y8_MUSBA</name>
<dbReference type="AlphaFoldDB" id="A0A4S8J7Y8"/>
<dbReference type="Proteomes" id="UP000317650">
    <property type="component" value="Chromosome 3"/>
</dbReference>
<evidence type="ECO:0000313" key="1">
    <source>
        <dbReference type="EMBL" id="THU57717.1"/>
    </source>
</evidence>
<sequence>MWKIKMHLFIGCDVDLNTSNHRTEPVQRGRSRRCAAESQLKERLLEAEEEIKKLSWSVNEGNLGSSFSTVSLQPIGRMPLLLRISIVRGAPRQRKRQAAAKKAASSGRTTLTVVNEAAIWLTVKRTGHRAYQRNSGSPV</sequence>
<comment type="caution">
    <text evidence="1">The sequence shown here is derived from an EMBL/GenBank/DDBJ whole genome shotgun (WGS) entry which is preliminary data.</text>
</comment>
<evidence type="ECO:0000313" key="2">
    <source>
        <dbReference type="Proteomes" id="UP000317650"/>
    </source>
</evidence>
<reference evidence="1 2" key="1">
    <citation type="journal article" date="2019" name="Nat. Plants">
        <title>Genome sequencing of Musa balbisiana reveals subgenome evolution and function divergence in polyploid bananas.</title>
        <authorList>
            <person name="Yao X."/>
        </authorList>
    </citation>
    <scope>NUCLEOTIDE SEQUENCE [LARGE SCALE GENOMIC DNA]</scope>
    <source>
        <strain evidence="2">cv. DH-PKW</strain>
        <tissue evidence="1">Leaves</tissue>
    </source>
</reference>
<proteinExistence type="predicted"/>